<evidence type="ECO:0000256" key="3">
    <source>
        <dbReference type="ARBA" id="ARBA00022490"/>
    </source>
</evidence>
<feature type="compositionally biased region" description="Low complexity" evidence="12">
    <location>
        <begin position="441"/>
        <end position="465"/>
    </location>
</feature>
<feature type="compositionally biased region" description="Polar residues" evidence="12">
    <location>
        <begin position="200"/>
        <end position="213"/>
    </location>
</feature>
<feature type="compositionally biased region" description="Low complexity" evidence="12">
    <location>
        <begin position="186"/>
        <end position="199"/>
    </location>
</feature>
<keyword evidence="5" id="KW-0677">Repeat</keyword>
<keyword evidence="3" id="KW-0963">Cytoplasm</keyword>
<gene>
    <name evidence="14" type="ORF">D0Z07_2548</name>
</gene>
<evidence type="ECO:0000256" key="4">
    <source>
        <dbReference type="ARBA" id="ARBA00022723"/>
    </source>
</evidence>
<feature type="compositionally biased region" description="Polar residues" evidence="12">
    <location>
        <begin position="243"/>
        <end position="257"/>
    </location>
</feature>
<evidence type="ECO:0000259" key="13">
    <source>
        <dbReference type="PROSITE" id="PS50157"/>
    </source>
</evidence>
<dbReference type="Pfam" id="PF00096">
    <property type="entry name" value="zf-C2H2"/>
    <property type="match status" value="2"/>
</dbReference>
<dbReference type="GO" id="GO:0008270">
    <property type="term" value="F:zinc ion binding"/>
    <property type="evidence" value="ECO:0007669"/>
    <property type="project" value="UniProtKB-KW"/>
</dbReference>
<feature type="compositionally biased region" description="Polar residues" evidence="12">
    <location>
        <begin position="153"/>
        <end position="177"/>
    </location>
</feature>
<dbReference type="GO" id="GO:0071277">
    <property type="term" value="P:cellular response to calcium ion"/>
    <property type="evidence" value="ECO:0007669"/>
    <property type="project" value="UniProtKB-ARBA"/>
</dbReference>
<evidence type="ECO:0000256" key="7">
    <source>
        <dbReference type="ARBA" id="ARBA00022833"/>
    </source>
</evidence>
<dbReference type="PANTHER" id="PTHR24399:SF23">
    <property type="entry name" value="C2H2-TYPE DOMAIN-CONTAINING PROTEIN"/>
    <property type="match status" value="1"/>
</dbReference>
<dbReference type="SUPFAM" id="SSF57667">
    <property type="entry name" value="beta-beta-alpha zinc fingers"/>
    <property type="match status" value="1"/>
</dbReference>
<keyword evidence="9" id="KW-0804">Transcription</keyword>
<dbReference type="FunFam" id="3.30.160.60:FF:000239">
    <property type="entry name" value="C2H2 type zinc finger protein"/>
    <property type="match status" value="1"/>
</dbReference>
<comment type="subcellular location">
    <subcellularLocation>
        <location evidence="2">Cytoplasm</location>
    </subcellularLocation>
    <subcellularLocation>
        <location evidence="1">Nucleus</location>
    </subcellularLocation>
</comment>
<dbReference type="InterPro" id="IPR036236">
    <property type="entry name" value="Znf_C2H2_sf"/>
</dbReference>
<evidence type="ECO:0000313" key="15">
    <source>
        <dbReference type="Proteomes" id="UP000785200"/>
    </source>
</evidence>
<dbReference type="AlphaFoldDB" id="A0A9P6VNS7"/>
<keyword evidence="15" id="KW-1185">Reference proteome</keyword>
<evidence type="ECO:0000256" key="10">
    <source>
        <dbReference type="ARBA" id="ARBA00023242"/>
    </source>
</evidence>
<evidence type="ECO:0000256" key="9">
    <source>
        <dbReference type="ARBA" id="ARBA00023163"/>
    </source>
</evidence>
<evidence type="ECO:0000313" key="14">
    <source>
        <dbReference type="EMBL" id="KAG0650913.1"/>
    </source>
</evidence>
<feature type="region of interest" description="Disordered" evidence="12">
    <location>
        <begin position="1"/>
        <end position="97"/>
    </location>
</feature>
<feature type="domain" description="C2H2-type" evidence="13">
    <location>
        <begin position="537"/>
        <end position="564"/>
    </location>
</feature>
<dbReference type="GO" id="GO:0000978">
    <property type="term" value="F:RNA polymerase II cis-regulatory region sequence-specific DNA binding"/>
    <property type="evidence" value="ECO:0007669"/>
    <property type="project" value="TreeGrafter"/>
</dbReference>
<dbReference type="OrthoDB" id="8117402at2759"/>
<proteinExistence type="predicted"/>
<evidence type="ECO:0000256" key="12">
    <source>
        <dbReference type="SAM" id="MobiDB-lite"/>
    </source>
</evidence>
<dbReference type="PROSITE" id="PS50157">
    <property type="entry name" value="ZINC_FINGER_C2H2_2"/>
    <property type="match status" value="2"/>
</dbReference>
<keyword evidence="6 11" id="KW-0863">Zinc-finger</keyword>
<dbReference type="EMBL" id="VNKQ01000005">
    <property type="protein sequence ID" value="KAG0650913.1"/>
    <property type="molecule type" value="Genomic_DNA"/>
</dbReference>
<dbReference type="Proteomes" id="UP000785200">
    <property type="component" value="Unassembled WGS sequence"/>
</dbReference>
<feature type="region of interest" description="Disordered" evidence="12">
    <location>
        <begin position="672"/>
        <end position="730"/>
    </location>
</feature>
<evidence type="ECO:0000256" key="6">
    <source>
        <dbReference type="ARBA" id="ARBA00022771"/>
    </source>
</evidence>
<dbReference type="InterPro" id="IPR013087">
    <property type="entry name" value="Znf_C2H2_type"/>
</dbReference>
<accession>A0A9P6VNS7</accession>
<reference evidence="14" key="1">
    <citation type="submission" date="2019-07" db="EMBL/GenBank/DDBJ databases">
        <title>Hyphodiscus hymeniophilus genome sequencing and assembly.</title>
        <authorList>
            <person name="Kramer G."/>
            <person name="Nodwell J."/>
        </authorList>
    </citation>
    <scope>NUCLEOTIDE SEQUENCE</scope>
    <source>
        <strain evidence="14">ATCC 34498</strain>
    </source>
</reference>
<sequence>MDQQRGRSPSAGHQQSHISHSPSPHQFQENNNSIGLGLALDTAGSNQHQHFMNNGAFDSNNGLPQFAASNNEFLNQQGQAFSPQGGLSEATYAQTQDFNPQFKQEEQTSPYGQQPSFTQELLGANNSFNEDFSLFSTPNNQSDQFDPQFFMNDIQQPGNPSVNPAELNMSSPQIHQTPTPPSLLQPDSRSPSSAHQSPSFNQGPFQPSHSRNASLGPESAAFPQGHEWSMMPPQFTTHRRTPSEYSDVSVSSAQHSPNLGHHDTFESIEQHHSPMQNPQDAGLYQEVLGIGSFSLSDHPQVQHSSPGRGHSPAHSPAISPRLGPQQLPVLNQNQFMLGMNNGFGQQQNMYGGQVQELFPQMQHNNGSLDMGQAQQMVPPEINVEFAPASRQNSFEPPKPSFDQDALTPPDRGRRRRAVSDPYNSPSPGGPRPHTPSLSPNLSPDGRSPDPSRSLSPNDRTGTSSPSRRRQSTSSLPNRDYILGLADPEYQAASAESGNAKRVQKHPATFQCTLCPKRFTRAYNLRSHLRTHTDERPFVCTVCGKAFARQHDRKRHEGLHSGEKKFVCKGELKQGGQWGCGRRFARADALGRHFRSEAGRICIKPLLDEEAIERQRLWQEQRMQNMHMQQPQPIPMDANGFPIDASGNYTLPAALLAQYPALATLSWSEMPQGDAGIDDDGGRSSFDASGSEYYEEDEGGYVSSGPGPQHGYHGQVNEVYNGGYSSDIGGR</sequence>
<keyword evidence="4" id="KW-0479">Metal-binding</keyword>
<evidence type="ECO:0000256" key="2">
    <source>
        <dbReference type="ARBA" id="ARBA00004496"/>
    </source>
</evidence>
<dbReference type="PROSITE" id="PS00028">
    <property type="entry name" value="ZINC_FINGER_C2H2_1"/>
    <property type="match status" value="2"/>
</dbReference>
<evidence type="ECO:0000256" key="11">
    <source>
        <dbReference type="PROSITE-ProRule" id="PRU00042"/>
    </source>
</evidence>
<feature type="region of interest" description="Disordered" evidence="12">
    <location>
        <begin position="295"/>
        <end position="325"/>
    </location>
</feature>
<dbReference type="GO" id="GO:0045944">
    <property type="term" value="P:positive regulation of transcription by RNA polymerase II"/>
    <property type="evidence" value="ECO:0007669"/>
    <property type="project" value="UniProtKB-ARBA"/>
</dbReference>
<feature type="compositionally biased region" description="Polar residues" evidence="12">
    <location>
        <begin position="43"/>
        <end position="82"/>
    </location>
</feature>
<evidence type="ECO:0000256" key="1">
    <source>
        <dbReference type="ARBA" id="ARBA00004123"/>
    </source>
</evidence>
<dbReference type="Gene3D" id="3.30.160.60">
    <property type="entry name" value="Classic Zinc Finger"/>
    <property type="match status" value="3"/>
</dbReference>
<feature type="compositionally biased region" description="Low complexity" evidence="12">
    <location>
        <begin position="13"/>
        <end position="28"/>
    </location>
</feature>
<keyword evidence="10" id="KW-0539">Nucleus</keyword>
<keyword evidence="8" id="KW-0805">Transcription regulation</keyword>
<protein>
    <submittedName>
        <fullName evidence="14">C2H2 finger domain transcription factor crzA</fullName>
    </submittedName>
</protein>
<dbReference type="PANTHER" id="PTHR24399">
    <property type="entry name" value="ZINC FINGER AND BTB DOMAIN-CONTAINING"/>
    <property type="match status" value="1"/>
</dbReference>
<feature type="domain" description="C2H2-type" evidence="13">
    <location>
        <begin position="509"/>
        <end position="536"/>
    </location>
</feature>
<dbReference type="GO" id="GO:0005737">
    <property type="term" value="C:cytoplasm"/>
    <property type="evidence" value="ECO:0007669"/>
    <property type="project" value="UniProtKB-SubCell"/>
</dbReference>
<evidence type="ECO:0000256" key="8">
    <source>
        <dbReference type="ARBA" id="ARBA00023015"/>
    </source>
</evidence>
<dbReference type="GO" id="GO:0001227">
    <property type="term" value="F:DNA-binding transcription repressor activity, RNA polymerase II-specific"/>
    <property type="evidence" value="ECO:0007669"/>
    <property type="project" value="TreeGrafter"/>
</dbReference>
<feature type="region of interest" description="Disordered" evidence="12">
    <location>
        <begin position="129"/>
        <end position="263"/>
    </location>
</feature>
<dbReference type="FunFam" id="3.30.160.60:FF:000146">
    <property type="entry name" value="C2H2 type zinc finger protein"/>
    <property type="match status" value="1"/>
</dbReference>
<name>A0A9P6VNS7_9HELO</name>
<comment type="caution">
    <text evidence="14">The sequence shown here is derived from an EMBL/GenBank/DDBJ whole genome shotgun (WGS) entry which is preliminary data.</text>
</comment>
<feature type="region of interest" description="Disordered" evidence="12">
    <location>
        <begin position="389"/>
        <end position="479"/>
    </location>
</feature>
<feature type="compositionally biased region" description="Polar residues" evidence="12">
    <location>
        <begin position="295"/>
        <end position="305"/>
    </location>
</feature>
<evidence type="ECO:0000256" key="5">
    <source>
        <dbReference type="ARBA" id="ARBA00022737"/>
    </source>
</evidence>
<feature type="compositionally biased region" description="Polar residues" evidence="12">
    <location>
        <begin position="129"/>
        <end position="145"/>
    </location>
</feature>
<dbReference type="GO" id="GO:0005654">
    <property type="term" value="C:nucleoplasm"/>
    <property type="evidence" value="ECO:0007669"/>
    <property type="project" value="TreeGrafter"/>
</dbReference>
<dbReference type="FunFam" id="3.30.160.60:FF:000181">
    <property type="entry name" value="C2H2 type zinc finger protein"/>
    <property type="match status" value="1"/>
</dbReference>
<keyword evidence="7" id="KW-0862">Zinc</keyword>
<organism evidence="14 15">
    <name type="scientific">Hyphodiscus hymeniophilus</name>
    <dbReference type="NCBI Taxonomy" id="353542"/>
    <lineage>
        <taxon>Eukaryota</taxon>
        <taxon>Fungi</taxon>
        <taxon>Dikarya</taxon>
        <taxon>Ascomycota</taxon>
        <taxon>Pezizomycotina</taxon>
        <taxon>Leotiomycetes</taxon>
        <taxon>Helotiales</taxon>
        <taxon>Hyphodiscaceae</taxon>
        <taxon>Hyphodiscus</taxon>
    </lineage>
</organism>
<dbReference type="SMART" id="SM00355">
    <property type="entry name" value="ZnF_C2H2"/>
    <property type="match status" value="2"/>
</dbReference>